<feature type="transmembrane region" description="Helical" evidence="7">
    <location>
        <begin position="321"/>
        <end position="341"/>
    </location>
</feature>
<feature type="transmembrane region" description="Helical" evidence="7">
    <location>
        <begin position="158"/>
        <end position="184"/>
    </location>
</feature>
<keyword evidence="2" id="KW-0813">Transport</keyword>
<evidence type="ECO:0000256" key="5">
    <source>
        <dbReference type="ARBA" id="ARBA00022989"/>
    </source>
</evidence>
<evidence type="ECO:0000256" key="1">
    <source>
        <dbReference type="ARBA" id="ARBA00004651"/>
    </source>
</evidence>
<keyword evidence="6 7" id="KW-0472">Membrane</keyword>
<dbReference type="HOGENOM" id="CLU_012893_5_1_0"/>
<feature type="transmembrane region" description="Helical" evidence="7">
    <location>
        <begin position="282"/>
        <end position="300"/>
    </location>
</feature>
<protein>
    <submittedName>
        <fullName evidence="8">MATE efflux family protein</fullName>
    </submittedName>
</protein>
<dbReference type="GO" id="GO:0005886">
    <property type="term" value="C:plasma membrane"/>
    <property type="evidence" value="ECO:0007669"/>
    <property type="project" value="UniProtKB-SubCell"/>
</dbReference>
<dbReference type="OrthoDB" id="9780160at2"/>
<gene>
    <name evidence="8" type="ORF">FSBG_01576</name>
</gene>
<dbReference type="InterPro" id="IPR047135">
    <property type="entry name" value="YsiQ"/>
</dbReference>
<keyword evidence="9" id="KW-1185">Reference proteome</keyword>
<dbReference type="GO" id="GO:0042910">
    <property type="term" value="F:xenobiotic transmembrane transporter activity"/>
    <property type="evidence" value="ECO:0007669"/>
    <property type="project" value="InterPro"/>
</dbReference>
<evidence type="ECO:0000256" key="2">
    <source>
        <dbReference type="ARBA" id="ARBA00022448"/>
    </source>
</evidence>
<evidence type="ECO:0000256" key="4">
    <source>
        <dbReference type="ARBA" id="ARBA00022692"/>
    </source>
</evidence>
<dbReference type="GO" id="GO:0015297">
    <property type="term" value="F:antiporter activity"/>
    <property type="evidence" value="ECO:0007669"/>
    <property type="project" value="InterPro"/>
</dbReference>
<feature type="transmembrane region" description="Helical" evidence="7">
    <location>
        <begin position="12"/>
        <end position="36"/>
    </location>
</feature>
<proteinExistence type="predicted"/>
<name>E5BHV6_9FUSO</name>
<dbReference type="PANTHER" id="PTHR42925:SF2">
    <property type="entry name" value="NA+ DRIVEN MULTIDRUG EFFLUX PUMP"/>
    <property type="match status" value="1"/>
</dbReference>
<dbReference type="AlphaFoldDB" id="E5BHV6"/>
<dbReference type="Proteomes" id="UP000002975">
    <property type="component" value="Unassembled WGS sequence"/>
</dbReference>
<feature type="transmembrane region" description="Helical" evidence="7">
    <location>
        <begin position="190"/>
        <end position="213"/>
    </location>
</feature>
<sequence>MGKDKKEFYSMVWKLVLPMAIQNVVNVAVISTDVIMLSKVGEKVLAGASLASQLQFIMTLICFGITSGATILTAQYWGKGDKRTVEKILGLSLKLSLIVSFFFFVLATFFPKFSMEIFSKDPAVIEEGVKYLRIVGFSYLLTAITIVYLNILRSIEKVFIATLVYTVSLCTNIGVNAILIFGLLGFPKMGIVGAAIGTLVARLIEIIMVAIYAKKNETLLRLHLQDIFKVSRILWKDYFHYATPVIFNELCWGAGIAANAAILGHLGSSMVAASSVTQILRQLSAVVTFGIANAAAILIGKTIGEKRYDLAQNYAKRLIRLSIISCSIGSLLIFCISPWVVKHFAVTPEIQDYLSYMLKIIVLYIIAQGISVVFIVGIFRAGGDSRYGLFVDFSTMWLGSILLGFIGAFILHLPVKIVYLLLMCDEFLKVPMVIKRYKKRKWLKNVTRDFIS</sequence>
<evidence type="ECO:0000313" key="9">
    <source>
        <dbReference type="Proteomes" id="UP000002975"/>
    </source>
</evidence>
<evidence type="ECO:0000256" key="3">
    <source>
        <dbReference type="ARBA" id="ARBA00022475"/>
    </source>
</evidence>
<accession>E5BHV6</accession>
<keyword evidence="5 7" id="KW-1133">Transmembrane helix</keyword>
<feature type="transmembrane region" description="Helical" evidence="7">
    <location>
        <begin position="353"/>
        <end position="377"/>
    </location>
</feature>
<evidence type="ECO:0000256" key="6">
    <source>
        <dbReference type="ARBA" id="ARBA00023136"/>
    </source>
</evidence>
<dbReference type="InterPro" id="IPR048279">
    <property type="entry name" value="MdtK-like"/>
</dbReference>
<keyword evidence="4 7" id="KW-0812">Transmembrane</keyword>
<dbReference type="NCBIfam" id="TIGR00797">
    <property type="entry name" value="matE"/>
    <property type="match status" value="1"/>
</dbReference>
<keyword evidence="3" id="KW-1003">Cell membrane</keyword>
<comment type="subcellular location">
    <subcellularLocation>
        <location evidence="1">Cell membrane</location>
        <topology evidence="1">Multi-pass membrane protein</topology>
    </subcellularLocation>
</comment>
<dbReference type="Pfam" id="PF01554">
    <property type="entry name" value="MatE"/>
    <property type="match status" value="2"/>
</dbReference>
<feature type="transmembrane region" description="Helical" evidence="7">
    <location>
        <begin position="389"/>
        <end position="411"/>
    </location>
</feature>
<feature type="transmembrane region" description="Helical" evidence="7">
    <location>
        <begin position="131"/>
        <end position="151"/>
    </location>
</feature>
<dbReference type="PANTHER" id="PTHR42925">
    <property type="entry name" value="MULTIDRUG AND TOXIN EFFLUX PROTEIN MATE FAMILY"/>
    <property type="match status" value="1"/>
</dbReference>
<evidence type="ECO:0000256" key="7">
    <source>
        <dbReference type="SAM" id="Phobius"/>
    </source>
</evidence>
<feature type="transmembrane region" description="Helical" evidence="7">
    <location>
        <begin position="89"/>
        <end position="111"/>
    </location>
</feature>
<dbReference type="PIRSF" id="PIRSF006603">
    <property type="entry name" value="DinF"/>
    <property type="match status" value="1"/>
</dbReference>
<evidence type="ECO:0000313" key="8">
    <source>
        <dbReference type="EMBL" id="EFS22079.1"/>
    </source>
</evidence>
<dbReference type="EMBL" id="GG657974">
    <property type="protein sequence ID" value="EFS22079.1"/>
    <property type="molecule type" value="Genomic_DNA"/>
</dbReference>
<organism evidence="8 9">
    <name type="scientific">Fusobacterium gonidiaformans 3-1-5R</name>
    <dbReference type="NCBI Taxonomy" id="469605"/>
    <lineage>
        <taxon>Bacteria</taxon>
        <taxon>Fusobacteriati</taxon>
        <taxon>Fusobacteriota</taxon>
        <taxon>Fusobacteriia</taxon>
        <taxon>Fusobacteriales</taxon>
        <taxon>Fusobacteriaceae</taxon>
        <taxon>Fusobacterium</taxon>
    </lineage>
</organism>
<dbReference type="RefSeq" id="WP_008802142.1">
    <property type="nucleotide sequence ID" value="NZ_GG657974.1"/>
</dbReference>
<dbReference type="CDD" id="cd13134">
    <property type="entry name" value="MATE_like_8"/>
    <property type="match status" value="1"/>
</dbReference>
<dbReference type="InterPro" id="IPR002528">
    <property type="entry name" value="MATE_fam"/>
</dbReference>
<reference evidence="8 9" key="1">
    <citation type="submission" date="2009-02" db="EMBL/GenBank/DDBJ databases">
        <title>The Genome Sequence of Fusobacterium sp. 3_1_5R.</title>
        <authorList>
            <consortium name="The Broad Institute Genome Sequencing Platform"/>
            <person name="Ward D."/>
            <person name="Young S.K."/>
            <person name="Kodira C.D."/>
            <person name="Zeng Q."/>
            <person name="Koehrsen M."/>
            <person name="Alvarado L."/>
            <person name="Berlin A."/>
            <person name="Borenstein D."/>
            <person name="Chen Z."/>
            <person name="Engels R."/>
            <person name="Freedman E."/>
            <person name="Gellesch M."/>
            <person name="Goldberg J."/>
            <person name="Griggs A."/>
            <person name="Gujja S."/>
            <person name="Heiman D."/>
            <person name="Hepburn T."/>
            <person name="Howarth C."/>
            <person name="Jen D."/>
            <person name="Larson L."/>
            <person name="Lewis B."/>
            <person name="Mehta T."/>
            <person name="Park D."/>
            <person name="Pearson M."/>
            <person name="Roberts A."/>
            <person name="Saif S."/>
            <person name="Shea T."/>
            <person name="Shenoy N."/>
            <person name="Sisk P."/>
            <person name="Stolte C."/>
            <person name="Sykes S."/>
            <person name="Walk T."/>
            <person name="White J."/>
            <person name="Yandava C."/>
            <person name="Allen-Vercoe E."/>
            <person name="Strauss J."/>
            <person name="Ambrose C."/>
            <person name="Lander E."/>
            <person name="Nusbaum C."/>
            <person name="Galagan J."/>
            <person name="Birren B."/>
        </authorList>
    </citation>
    <scope>NUCLEOTIDE SEQUENCE [LARGE SCALE GENOMIC DNA]</scope>
    <source>
        <strain evidence="8 9">3_1_5R</strain>
    </source>
</reference>
<dbReference type="BioCyc" id="FSP469605-HMP:GTSP-1619-MONOMER"/>
<feature type="transmembrane region" description="Helical" evidence="7">
    <location>
        <begin position="56"/>
        <end position="77"/>
    </location>
</feature>
<feature type="transmembrane region" description="Helical" evidence="7">
    <location>
        <begin position="238"/>
        <end position="262"/>
    </location>
</feature>